<evidence type="ECO:0000256" key="5">
    <source>
        <dbReference type="ARBA" id="ARBA00022989"/>
    </source>
</evidence>
<dbReference type="Gene3D" id="1.10.3430.10">
    <property type="entry name" value="Ammonium transporter AmtB like domains"/>
    <property type="match status" value="1"/>
</dbReference>
<sequence length="456" mass="47533">MRSSKLLFWPLVFLALPAQAQGTAEASISSGDTAWMLVATALVLLMTPALAFFYGGLVRAKNALNTMMMSFIALGISGVLWAVLGYSLAFGEGSAWIGDFSKVLLMGVGLEPSGSIPHLLFMAFQGTFAIITAALISGAIVERMQFKAYLWFIGLWGLLVYAPIAHWVWGGGWLADLGALDFAGGAVVHVNAAAAAIGAVLFLGPRRDYGRQAMLPHNVPFVLLGAGLLWFGWFGFNGGSALASNESAALAFVNTMLAPAATLSAWAFLDLIRSGKVTAVGAATAIVVGLVAITPAAGFVPPWAALLIGALSALPSYFAILWRPRTRFDDSLDVFAAHGLGGASGALLTGVFAHAAWNGTADGLLFGNPGQVLVQLLSVVAVLFYSSVVSFLILKVLSLFMPVRAAAPDEARGLDVVLHGEEAYAYGEGAVLLLEHERANGTAPATAPRPQPATTA</sequence>
<feature type="transmembrane region" description="Helical" evidence="8">
    <location>
        <begin position="303"/>
        <end position="322"/>
    </location>
</feature>
<keyword evidence="4 8" id="KW-0812">Transmembrane</keyword>
<dbReference type="InterPro" id="IPR029020">
    <property type="entry name" value="Ammonium/urea_transptr"/>
</dbReference>
<dbReference type="NCBIfam" id="TIGR00836">
    <property type="entry name" value="amt"/>
    <property type="match status" value="1"/>
</dbReference>
<gene>
    <name evidence="11" type="ORF">ENO59_09200</name>
</gene>
<accession>A0A7V2B1N8</accession>
<dbReference type="InterPro" id="IPR018047">
    <property type="entry name" value="Ammonium_transpt_CS"/>
</dbReference>
<dbReference type="EMBL" id="DSGB01000006">
    <property type="protein sequence ID" value="HER96677.1"/>
    <property type="molecule type" value="Genomic_DNA"/>
</dbReference>
<comment type="subcellular location">
    <subcellularLocation>
        <location evidence="8">Cell membrane</location>
        <topology evidence="8">Multi-pass membrane protein</topology>
    </subcellularLocation>
    <subcellularLocation>
        <location evidence="1">Membrane</location>
        <topology evidence="1">Multi-pass membrane protein</topology>
    </subcellularLocation>
</comment>
<feature type="transmembrane region" description="Helical" evidence="8">
    <location>
        <begin position="276"/>
        <end position="297"/>
    </location>
</feature>
<feature type="transmembrane region" description="Helical" evidence="8">
    <location>
        <begin position="148"/>
        <end position="170"/>
    </location>
</feature>
<dbReference type="SUPFAM" id="SSF111352">
    <property type="entry name" value="Ammonium transporter"/>
    <property type="match status" value="1"/>
</dbReference>
<dbReference type="GO" id="GO:0008519">
    <property type="term" value="F:ammonium channel activity"/>
    <property type="evidence" value="ECO:0007669"/>
    <property type="project" value="InterPro"/>
</dbReference>
<dbReference type="PROSITE" id="PS01219">
    <property type="entry name" value="AMMONIUM_TRANSP"/>
    <property type="match status" value="1"/>
</dbReference>
<evidence type="ECO:0000256" key="6">
    <source>
        <dbReference type="ARBA" id="ARBA00023136"/>
    </source>
</evidence>
<proteinExistence type="inferred from homology"/>
<name>A0A7V2B1N8_RHOMR</name>
<evidence type="ECO:0000256" key="9">
    <source>
        <dbReference type="SAM" id="SignalP"/>
    </source>
</evidence>
<feature type="signal peptide" evidence="9">
    <location>
        <begin position="1"/>
        <end position="20"/>
    </location>
</feature>
<organism evidence="11">
    <name type="scientific">Rhodothermus marinus</name>
    <name type="common">Rhodothermus obamensis</name>
    <dbReference type="NCBI Taxonomy" id="29549"/>
    <lineage>
        <taxon>Bacteria</taxon>
        <taxon>Pseudomonadati</taxon>
        <taxon>Rhodothermota</taxon>
        <taxon>Rhodothermia</taxon>
        <taxon>Rhodothermales</taxon>
        <taxon>Rhodothermaceae</taxon>
        <taxon>Rhodothermus</taxon>
    </lineage>
</organism>
<keyword evidence="3 8" id="KW-0813">Transport</keyword>
<evidence type="ECO:0000256" key="1">
    <source>
        <dbReference type="ARBA" id="ARBA00004141"/>
    </source>
</evidence>
<keyword evidence="7 8" id="KW-0924">Ammonia transport</keyword>
<protein>
    <recommendedName>
        <fullName evidence="8">Ammonium transporter</fullName>
    </recommendedName>
</protein>
<feature type="transmembrane region" description="Helical" evidence="8">
    <location>
        <begin position="334"/>
        <end position="357"/>
    </location>
</feature>
<evidence type="ECO:0000256" key="8">
    <source>
        <dbReference type="RuleBase" id="RU362002"/>
    </source>
</evidence>
<feature type="transmembrane region" description="Helical" evidence="8">
    <location>
        <begin position="119"/>
        <end position="141"/>
    </location>
</feature>
<dbReference type="InterPro" id="IPR001905">
    <property type="entry name" value="Ammonium_transpt"/>
</dbReference>
<dbReference type="Pfam" id="PF00909">
    <property type="entry name" value="Ammonium_transp"/>
    <property type="match status" value="1"/>
</dbReference>
<feature type="transmembrane region" description="Helical" evidence="8">
    <location>
        <begin position="69"/>
        <end position="89"/>
    </location>
</feature>
<keyword evidence="5 8" id="KW-1133">Transmembrane helix</keyword>
<evidence type="ECO:0000256" key="3">
    <source>
        <dbReference type="ARBA" id="ARBA00022448"/>
    </source>
</evidence>
<comment type="caution">
    <text evidence="11">The sequence shown here is derived from an EMBL/GenBank/DDBJ whole genome shotgun (WGS) entry which is preliminary data.</text>
</comment>
<evidence type="ECO:0000259" key="10">
    <source>
        <dbReference type="Pfam" id="PF00909"/>
    </source>
</evidence>
<evidence type="ECO:0000313" key="11">
    <source>
        <dbReference type="EMBL" id="HER96677.1"/>
    </source>
</evidence>
<dbReference type="AlphaFoldDB" id="A0A7V2B1N8"/>
<dbReference type="PANTHER" id="PTHR43029:SF10">
    <property type="entry name" value="AMMONIUM TRANSPORTER MEP2"/>
    <property type="match status" value="1"/>
</dbReference>
<evidence type="ECO:0000256" key="7">
    <source>
        <dbReference type="ARBA" id="ARBA00023177"/>
    </source>
</evidence>
<feature type="chain" id="PRO_5030610180" description="Ammonium transporter" evidence="9">
    <location>
        <begin position="21"/>
        <end position="456"/>
    </location>
</feature>
<evidence type="ECO:0000256" key="4">
    <source>
        <dbReference type="ARBA" id="ARBA00022692"/>
    </source>
</evidence>
<keyword evidence="9" id="KW-0732">Signal</keyword>
<evidence type="ECO:0000256" key="2">
    <source>
        <dbReference type="ARBA" id="ARBA00005887"/>
    </source>
</evidence>
<feature type="transmembrane region" description="Helical" evidence="8">
    <location>
        <begin position="36"/>
        <end position="57"/>
    </location>
</feature>
<feature type="transmembrane region" description="Helical" evidence="8">
    <location>
        <begin position="215"/>
        <end position="236"/>
    </location>
</feature>
<reference evidence="11" key="1">
    <citation type="journal article" date="2020" name="mSystems">
        <title>Genome- and Community-Level Interaction Insights into Carbon Utilization and Element Cycling Functions of Hydrothermarchaeota in Hydrothermal Sediment.</title>
        <authorList>
            <person name="Zhou Z."/>
            <person name="Liu Y."/>
            <person name="Xu W."/>
            <person name="Pan J."/>
            <person name="Luo Z.H."/>
            <person name="Li M."/>
        </authorList>
    </citation>
    <scope>NUCLEOTIDE SEQUENCE [LARGE SCALE GENOMIC DNA]</scope>
    <source>
        <strain evidence="11">SpSt-143</strain>
    </source>
</reference>
<dbReference type="PANTHER" id="PTHR43029">
    <property type="entry name" value="AMMONIUM TRANSPORTER MEP2"/>
    <property type="match status" value="1"/>
</dbReference>
<feature type="transmembrane region" description="Helical" evidence="8">
    <location>
        <begin position="182"/>
        <end position="203"/>
    </location>
</feature>
<feature type="transmembrane region" description="Helical" evidence="8">
    <location>
        <begin position="372"/>
        <end position="394"/>
    </location>
</feature>
<feature type="domain" description="Ammonium transporter AmtB-like" evidence="10">
    <location>
        <begin position="34"/>
        <end position="424"/>
    </location>
</feature>
<comment type="similarity">
    <text evidence="2 8">Belongs to the ammonia transporter channel (TC 1.A.11.2) family.</text>
</comment>
<keyword evidence="6 8" id="KW-0472">Membrane</keyword>
<dbReference type="InterPro" id="IPR024041">
    <property type="entry name" value="NH4_transpt_AmtB-like_dom"/>
</dbReference>
<feature type="transmembrane region" description="Helical" evidence="8">
    <location>
        <begin position="248"/>
        <end position="269"/>
    </location>
</feature>
<dbReference type="GO" id="GO:0005886">
    <property type="term" value="C:plasma membrane"/>
    <property type="evidence" value="ECO:0007669"/>
    <property type="project" value="UniProtKB-SubCell"/>
</dbReference>